<sequence length="813" mass="90999">MSTHPEKQQQPRVSSWAIEDYAAKAKSKALMMGGINQSLPGWSKCAWGWMSDYKGFWYKETKQYCGHGKGWRDGKDIKKMGAYCCNLAMNSLYIGSLSNPEKHPYVYSSRIEAEEACHKAGYRGLCSKSQIEGYARCAAGWLSDSKGYWFDRTKHGCGHGRGFRGWGAGKVGAYCCAPTVNNIQYIGSIHDTAAHPYVYDTRSDAEKACKAAGYHGLCRKGQAGGYSRCAAGWYSDYKGYWFHKKLAGCVNQPGWAGWGAGKVGAYCCNLASNVQYIGSLSNPKAHPYVYETKTDAEKACSTAGYQRLCRKFEIEGFAKCAAGWLADYKGYWFDRTKSGCGHGVGYRGWGNGKVGAYCCSPKDNIKFVGKLSKAGWMKDFKGYWFDRTHQHCGTGIGYRSWGAADAAGAYCCEKLELPLCHEDRLSASKGVWRCDEYSGTTGEENACVEKYQQIETDGKTRYFKCVASNAGGGRSFDNPQRLQHYWSFKFSLFHRGNIARSPQSLYVRWGEELTPELCCSNTGNIEKCMFDHHYFTQFECCQSNWAILDPYPLTVAPTVSFPDPDDWSQNHPAYSQEQQEWEELIRYAARTKEVQLSSGSLQLYVFKGDMPDIHLYQLESESPNAFARIVDIGANYGGVAVALAQHQPFARLMVLEPNPLLCRFLLWNIRSHNLTHRVWPLCAALGNTELFIEPCKEPWVGGPVNTCMNLAMRTFTGKASDGSAVKVPALNLKDILSHVGWESFDLLKLDCEGCEWPLSRLAPLPRRAVGELHFDCFQRQCWPPKQRSGNCSHVAQFSSLQDRTPTPDSYVCG</sequence>
<accession>A0ABP0MTN6</accession>
<organism evidence="2 3">
    <name type="scientific">Durusdinium trenchii</name>
    <dbReference type="NCBI Taxonomy" id="1381693"/>
    <lineage>
        <taxon>Eukaryota</taxon>
        <taxon>Sar</taxon>
        <taxon>Alveolata</taxon>
        <taxon>Dinophyceae</taxon>
        <taxon>Suessiales</taxon>
        <taxon>Symbiodiniaceae</taxon>
        <taxon>Durusdinium</taxon>
    </lineage>
</organism>
<dbReference type="InterPro" id="IPR006342">
    <property type="entry name" value="FkbM_mtfrase"/>
</dbReference>
<proteinExistence type="predicted"/>
<reference evidence="2 3" key="1">
    <citation type="submission" date="2024-02" db="EMBL/GenBank/DDBJ databases">
        <authorList>
            <person name="Chen Y."/>
            <person name="Shah S."/>
            <person name="Dougan E. K."/>
            <person name="Thang M."/>
            <person name="Chan C."/>
        </authorList>
    </citation>
    <scope>NUCLEOTIDE SEQUENCE [LARGE SCALE GENOMIC DNA]</scope>
</reference>
<evidence type="ECO:0000259" key="1">
    <source>
        <dbReference type="Pfam" id="PF05050"/>
    </source>
</evidence>
<keyword evidence="3" id="KW-1185">Reference proteome</keyword>
<name>A0ABP0MTN6_9DINO</name>
<dbReference type="NCBIfam" id="TIGR01444">
    <property type="entry name" value="fkbM_fam"/>
    <property type="match status" value="1"/>
</dbReference>
<dbReference type="SUPFAM" id="SSF53335">
    <property type="entry name" value="S-adenosyl-L-methionine-dependent methyltransferases"/>
    <property type="match status" value="1"/>
</dbReference>
<feature type="domain" description="Methyltransferase FkbM" evidence="1">
    <location>
        <begin position="631"/>
        <end position="757"/>
    </location>
</feature>
<protein>
    <recommendedName>
        <fullName evidence="1">Methyltransferase FkbM domain-containing protein</fullName>
    </recommendedName>
</protein>
<dbReference type="Gene3D" id="3.40.50.150">
    <property type="entry name" value="Vaccinia Virus protein VP39"/>
    <property type="match status" value="1"/>
</dbReference>
<evidence type="ECO:0000313" key="3">
    <source>
        <dbReference type="Proteomes" id="UP001642484"/>
    </source>
</evidence>
<dbReference type="EMBL" id="CAXAMN010019557">
    <property type="protein sequence ID" value="CAK9054498.1"/>
    <property type="molecule type" value="Genomic_DNA"/>
</dbReference>
<dbReference type="Pfam" id="PF05050">
    <property type="entry name" value="Methyltransf_21"/>
    <property type="match status" value="1"/>
</dbReference>
<dbReference type="Proteomes" id="UP001642484">
    <property type="component" value="Unassembled WGS sequence"/>
</dbReference>
<comment type="caution">
    <text evidence="2">The sequence shown here is derived from an EMBL/GenBank/DDBJ whole genome shotgun (WGS) entry which is preliminary data.</text>
</comment>
<evidence type="ECO:0000313" key="2">
    <source>
        <dbReference type="EMBL" id="CAK9054498.1"/>
    </source>
</evidence>
<dbReference type="InterPro" id="IPR029063">
    <property type="entry name" value="SAM-dependent_MTases_sf"/>
</dbReference>
<gene>
    <name evidence="2" type="ORF">CCMP2556_LOCUS27236</name>
</gene>